<keyword evidence="1" id="KW-1133">Transmembrane helix</keyword>
<evidence type="ECO:0000313" key="2">
    <source>
        <dbReference type="EMBL" id="CAD7624201.1"/>
    </source>
</evidence>
<dbReference type="EMBL" id="OC856739">
    <property type="protein sequence ID" value="CAD7624201.1"/>
    <property type="molecule type" value="Genomic_DNA"/>
</dbReference>
<evidence type="ECO:0000313" key="3">
    <source>
        <dbReference type="Proteomes" id="UP000759131"/>
    </source>
</evidence>
<feature type="transmembrane region" description="Helical" evidence="1">
    <location>
        <begin position="89"/>
        <end position="114"/>
    </location>
</feature>
<sequence length="431" mass="49810">MDVKCRTKLARFNLATILCQMTDEVSTKGRTVIIVGKGYYKKLIINDQIQSFADFAAPSVEPLLVMLGAKYPNTQTNPFNGVLEIFDNYFWSLLVLTVYYTNPYVVLVGSLLVAKSNPRLQTKLYMPNVTLQDILENAHPDERWALNKALANGWDNNYIDMSYTEFYGKIETFIDDMCNKRKVRIFNECGLFERMADTGLRMAYNLFVPEKVYLVLKQDDDFMVLDEMRIVFGPLTMQLLNSFAALRMRYLKELDFNIDKLHINDQMLTFSDFAAPTVEPLLTMLGAKYPNTQTNPFNVLDTIANNDVDTHLSRPQLQPKLYMSNTTLQEILKKSHPDENFVLNKALANGWDSNYIDWSNTDFYGDINTIIANICYKRLHVLLGGYHKITTILQMNRVYYEQVTHIGKTTYYDHAYGYVFNKNVNPVIKQI</sequence>
<reference evidence="2" key="1">
    <citation type="submission" date="2020-11" db="EMBL/GenBank/DDBJ databases">
        <authorList>
            <person name="Tran Van P."/>
        </authorList>
    </citation>
    <scope>NUCLEOTIDE SEQUENCE</scope>
</reference>
<dbReference type="Proteomes" id="UP000759131">
    <property type="component" value="Unassembled WGS sequence"/>
</dbReference>
<evidence type="ECO:0000256" key="1">
    <source>
        <dbReference type="SAM" id="Phobius"/>
    </source>
</evidence>
<proteinExistence type="predicted"/>
<keyword evidence="1" id="KW-0472">Membrane</keyword>
<accession>A0A7R9KLU3</accession>
<dbReference type="AlphaFoldDB" id="A0A7R9KLU3"/>
<protein>
    <submittedName>
        <fullName evidence="2">Uncharacterized protein</fullName>
    </submittedName>
</protein>
<keyword evidence="3" id="KW-1185">Reference proteome</keyword>
<keyword evidence="1" id="KW-0812">Transmembrane</keyword>
<organism evidence="2">
    <name type="scientific">Medioppia subpectinata</name>
    <dbReference type="NCBI Taxonomy" id="1979941"/>
    <lineage>
        <taxon>Eukaryota</taxon>
        <taxon>Metazoa</taxon>
        <taxon>Ecdysozoa</taxon>
        <taxon>Arthropoda</taxon>
        <taxon>Chelicerata</taxon>
        <taxon>Arachnida</taxon>
        <taxon>Acari</taxon>
        <taxon>Acariformes</taxon>
        <taxon>Sarcoptiformes</taxon>
        <taxon>Oribatida</taxon>
        <taxon>Brachypylina</taxon>
        <taxon>Oppioidea</taxon>
        <taxon>Oppiidae</taxon>
        <taxon>Medioppia</taxon>
    </lineage>
</organism>
<dbReference type="EMBL" id="CAJPIZ010002164">
    <property type="protein sequence ID" value="CAG2104631.1"/>
    <property type="molecule type" value="Genomic_DNA"/>
</dbReference>
<name>A0A7R9KLU3_9ACAR</name>
<gene>
    <name evidence="2" type="ORF">OSB1V03_LOCUS4647</name>
</gene>